<accession>A0A0F9BME7</accession>
<feature type="non-terminal residue" evidence="2">
    <location>
        <position position="1"/>
    </location>
</feature>
<organism evidence="2">
    <name type="scientific">marine sediment metagenome</name>
    <dbReference type="NCBI Taxonomy" id="412755"/>
    <lineage>
        <taxon>unclassified sequences</taxon>
        <taxon>metagenomes</taxon>
        <taxon>ecological metagenomes</taxon>
    </lineage>
</organism>
<evidence type="ECO:0000256" key="1">
    <source>
        <dbReference type="SAM" id="MobiDB-lite"/>
    </source>
</evidence>
<name>A0A0F9BME7_9ZZZZ</name>
<feature type="region of interest" description="Disordered" evidence="1">
    <location>
        <begin position="396"/>
        <end position="416"/>
    </location>
</feature>
<feature type="non-terminal residue" evidence="2">
    <location>
        <position position="416"/>
    </location>
</feature>
<gene>
    <name evidence="2" type="ORF">LCGC14_2772210</name>
</gene>
<sequence>VENPPSWLQIEVFVSLYTQIRLRRPSFAASGNKCSVVSTDTITITLDLNELSNPGAITGSDEVVWVQGAAGPGDLRTFTQMMADLDIVEGLGGNGFAVQTSGDNYIARTLDASVTASEEGIIIADGDGVAGDPQIGLDIQSLTPDSSVVGSDSLVVFNGTNNVKVLVSDLVSGGTIAFRTITGDAGVATADVAADDLQVLGGAATGIDTVASDGPELLQLSLDFDGNLVDSAADMVAADIFAYHVDGAGAGTVVSITGQNIADGVQTILSLDNTRITDAVNTFVDTDAVAGKVTINTENGTGGSGTQLLATFGAASGSSTVTDANFLFQNEDAVDTGGNDELQVCAAGGEANIDIRLCPKGAGEVILGDAAANGILSASDGTTGFDLTLNGGDGSSGDGGDIILTPGTGTGTDGKV</sequence>
<proteinExistence type="predicted"/>
<dbReference type="AlphaFoldDB" id="A0A0F9BME7"/>
<reference evidence="2" key="1">
    <citation type="journal article" date="2015" name="Nature">
        <title>Complex archaea that bridge the gap between prokaryotes and eukaryotes.</title>
        <authorList>
            <person name="Spang A."/>
            <person name="Saw J.H."/>
            <person name="Jorgensen S.L."/>
            <person name="Zaremba-Niedzwiedzka K."/>
            <person name="Martijn J."/>
            <person name="Lind A.E."/>
            <person name="van Eijk R."/>
            <person name="Schleper C."/>
            <person name="Guy L."/>
            <person name="Ettema T.J."/>
        </authorList>
    </citation>
    <scope>NUCLEOTIDE SEQUENCE</scope>
</reference>
<dbReference type="EMBL" id="LAZR01051257">
    <property type="protein sequence ID" value="KKK85546.1"/>
    <property type="molecule type" value="Genomic_DNA"/>
</dbReference>
<evidence type="ECO:0000313" key="2">
    <source>
        <dbReference type="EMBL" id="KKK85546.1"/>
    </source>
</evidence>
<comment type="caution">
    <text evidence="2">The sequence shown here is derived from an EMBL/GenBank/DDBJ whole genome shotgun (WGS) entry which is preliminary data.</text>
</comment>
<protein>
    <submittedName>
        <fullName evidence="2">Uncharacterized protein</fullName>
    </submittedName>
</protein>